<name>A0A2P2PNL1_RHIMU</name>
<dbReference type="EMBL" id="GGEC01075725">
    <property type="protein sequence ID" value="MBX56209.1"/>
    <property type="molecule type" value="Transcribed_RNA"/>
</dbReference>
<sequence>MGVSSCFVGSLESSREQRVIKEVEFFFIFNWVETRWDLGLESEMRNGSKAWLFGQ</sequence>
<protein>
    <submittedName>
        <fullName evidence="1">Uncharacterized protein</fullName>
    </submittedName>
</protein>
<organism evidence="1">
    <name type="scientific">Rhizophora mucronata</name>
    <name type="common">Asiatic mangrove</name>
    <dbReference type="NCBI Taxonomy" id="61149"/>
    <lineage>
        <taxon>Eukaryota</taxon>
        <taxon>Viridiplantae</taxon>
        <taxon>Streptophyta</taxon>
        <taxon>Embryophyta</taxon>
        <taxon>Tracheophyta</taxon>
        <taxon>Spermatophyta</taxon>
        <taxon>Magnoliopsida</taxon>
        <taxon>eudicotyledons</taxon>
        <taxon>Gunneridae</taxon>
        <taxon>Pentapetalae</taxon>
        <taxon>rosids</taxon>
        <taxon>fabids</taxon>
        <taxon>Malpighiales</taxon>
        <taxon>Rhizophoraceae</taxon>
        <taxon>Rhizophora</taxon>
    </lineage>
</organism>
<evidence type="ECO:0000313" key="1">
    <source>
        <dbReference type="EMBL" id="MBX56209.1"/>
    </source>
</evidence>
<proteinExistence type="predicted"/>
<reference evidence="1" key="1">
    <citation type="submission" date="2018-02" db="EMBL/GenBank/DDBJ databases">
        <title>Rhizophora mucronata_Transcriptome.</title>
        <authorList>
            <person name="Meera S.P."/>
            <person name="Sreeshan A."/>
            <person name="Augustine A."/>
        </authorList>
    </citation>
    <scope>NUCLEOTIDE SEQUENCE</scope>
    <source>
        <tissue evidence="1">Leaf</tissue>
    </source>
</reference>
<dbReference type="AlphaFoldDB" id="A0A2P2PNL1"/>
<accession>A0A2P2PNL1</accession>